<proteinExistence type="predicted"/>
<gene>
    <name evidence="2" type="ORF">SHK19_11285</name>
</gene>
<protein>
    <submittedName>
        <fullName evidence="2">Uncharacterized protein</fullName>
    </submittedName>
</protein>
<keyword evidence="1" id="KW-0812">Transmembrane</keyword>
<dbReference type="Proteomes" id="UP001327225">
    <property type="component" value="Chromosome"/>
</dbReference>
<evidence type="ECO:0000313" key="2">
    <source>
        <dbReference type="EMBL" id="WQQ24554.1"/>
    </source>
</evidence>
<feature type="transmembrane region" description="Helical" evidence="1">
    <location>
        <begin position="72"/>
        <end position="96"/>
    </location>
</feature>
<feature type="transmembrane region" description="Helical" evidence="1">
    <location>
        <begin position="23"/>
        <end position="41"/>
    </location>
</feature>
<keyword evidence="3" id="KW-1185">Reference proteome</keyword>
<evidence type="ECO:0000313" key="3">
    <source>
        <dbReference type="Proteomes" id="UP001327225"/>
    </source>
</evidence>
<sequence length="108" mass="11448">MKNIAIAAIAGQLVGLLGYVDPIYVLLVLAAPLVTGAVAAARKVPLILVAVLWLSAGICMTWVDWARFREDVAYHLVLTAVMPALAALGFGVVAGFTRLRRRSPSPAH</sequence>
<feature type="transmembrane region" description="Helical" evidence="1">
    <location>
        <begin position="46"/>
        <end position="66"/>
    </location>
</feature>
<keyword evidence="1" id="KW-0472">Membrane</keyword>
<accession>A0ABZ0ZL78</accession>
<evidence type="ECO:0000256" key="1">
    <source>
        <dbReference type="SAM" id="Phobius"/>
    </source>
</evidence>
<reference evidence="3" key="1">
    <citation type="submission" date="2023-12" db="EMBL/GenBank/DDBJ databases">
        <title>Novel species in genus Nocardioides.</title>
        <authorList>
            <person name="Zhou H."/>
        </authorList>
    </citation>
    <scope>NUCLEOTIDE SEQUENCE [LARGE SCALE GENOMIC DNA]</scope>
    <source>
        <strain evidence="3">HM61</strain>
    </source>
</reference>
<dbReference type="EMBL" id="CP141059">
    <property type="protein sequence ID" value="WQQ24554.1"/>
    <property type="molecule type" value="Genomic_DNA"/>
</dbReference>
<name>A0ABZ0ZL78_9ACTN</name>
<organism evidence="2 3">
    <name type="scientific">Nocardioides bizhenqiangii</name>
    <dbReference type="NCBI Taxonomy" id="3095076"/>
    <lineage>
        <taxon>Bacteria</taxon>
        <taxon>Bacillati</taxon>
        <taxon>Actinomycetota</taxon>
        <taxon>Actinomycetes</taxon>
        <taxon>Propionibacteriales</taxon>
        <taxon>Nocardioidaceae</taxon>
        <taxon>Nocardioides</taxon>
    </lineage>
</organism>
<keyword evidence="1" id="KW-1133">Transmembrane helix</keyword>
<dbReference type="RefSeq" id="WP_322455060.1">
    <property type="nucleotide sequence ID" value="NZ_CP141059.1"/>
</dbReference>